<dbReference type="Proteomes" id="UP001178507">
    <property type="component" value="Unassembled WGS sequence"/>
</dbReference>
<dbReference type="EMBL" id="CAUJNA010003289">
    <property type="protein sequence ID" value="CAJ1398085.1"/>
    <property type="molecule type" value="Genomic_DNA"/>
</dbReference>
<dbReference type="InterPro" id="IPR004170">
    <property type="entry name" value="WWE_dom"/>
</dbReference>
<reference evidence="3" key="1">
    <citation type="submission" date="2023-08" db="EMBL/GenBank/DDBJ databases">
        <authorList>
            <person name="Chen Y."/>
            <person name="Shah S."/>
            <person name="Dougan E. K."/>
            <person name="Thang M."/>
            <person name="Chan C."/>
        </authorList>
    </citation>
    <scope>NUCLEOTIDE SEQUENCE</scope>
</reference>
<dbReference type="InterPro" id="IPR037197">
    <property type="entry name" value="WWE_dom_sf"/>
</dbReference>
<gene>
    <name evidence="3" type="ORF">EVOR1521_LOCUS21957</name>
</gene>
<feature type="region of interest" description="Disordered" evidence="1">
    <location>
        <begin position="183"/>
        <end position="218"/>
    </location>
</feature>
<feature type="compositionally biased region" description="Low complexity" evidence="1">
    <location>
        <begin position="84"/>
        <end position="96"/>
    </location>
</feature>
<evidence type="ECO:0000256" key="1">
    <source>
        <dbReference type="SAM" id="MobiDB-lite"/>
    </source>
</evidence>
<evidence type="ECO:0000313" key="4">
    <source>
        <dbReference type="Proteomes" id="UP001178507"/>
    </source>
</evidence>
<feature type="region of interest" description="Disordered" evidence="1">
    <location>
        <begin position="55"/>
        <end position="103"/>
    </location>
</feature>
<dbReference type="SUPFAM" id="SSF117839">
    <property type="entry name" value="WWE domain"/>
    <property type="match status" value="1"/>
</dbReference>
<accession>A0AA36J3X5</accession>
<organism evidence="3 4">
    <name type="scientific">Effrenium voratum</name>
    <dbReference type="NCBI Taxonomy" id="2562239"/>
    <lineage>
        <taxon>Eukaryota</taxon>
        <taxon>Sar</taxon>
        <taxon>Alveolata</taxon>
        <taxon>Dinophyceae</taxon>
        <taxon>Suessiales</taxon>
        <taxon>Symbiodiniaceae</taxon>
        <taxon>Effrenium</taxon>
    </lineage>
</organism>
<evidence type="ECO:0000313" key="3">
    <source>
        <dbReference type="EMBL" id="CAJ1398085.1"/>
    </source>
</evidence>
<keyword evidence="4" id="KW-1185">Reference proteome</keyword>
<comment type="caution">
    <text evidence="3">The sequence shown here is derived from an EMBL/GenBank/DDBJ whole genome shotgun (WGS) entry which is preliminary data.</text>
</comment>
<dbReference type="Pfam" id="PF02825">
    <property type="entry name" value="WWE"/>
    <property type="match status" value="1"/>
</dbReference>
<dbReference type="AlphaFoldDB" id="A0AA36J3X5"/>
<protein>
    <recommendedName>
        <fullName evidence="2">WWE domain-containing protein</fullName>
    </recommendedName>
</protein>
<evidence type="ECO:0000259" key="2">
    <source>
        <dbReference type="Pfam" id="PF02825"/>
    </source>
</evidence>
<feature type="domain" description="WWE" evidence="2">
    <location>
        <begin position="296"/>
        <end position="363"/>
    </location>
</feature>
<sequence>MPGRPILHQPALPEVRQRWSAGELAGRQQGAGCWHDWSWSCQDGRYSSSQHCQKCARDGAPESSPGGRRVPDAGMTGAGHARTADPPAASTATSAPEMERPSAGRAEGCRMLACLELVAPGRPILQQPALPEVHQRWSARVLAGPKGAGCWHAWSWSHQDGRSSSSQHCQKCTRDGAPECWPGRRVPDAGMPGAGRTRTADPPAASTARSAPEIERPSAGRAEGCRMLACLELVAPGRPILQQPALPEVHQRRSAGELGQKGARCWHDWSWWCQDGLGLRCGRSEGTREGPKGIALWEFGVRDGFKAFDKECQEVVEDLYQAFLAGGERLGKVPMGKLTVFVDFIDMKQRVGHAGARERPVRRRLL</sequence>
<proteinExistence type="predicted"/>
<name>A0AA36J3X5_9DINO</name>